<dbReference type="FunFam" id="1.10.600.10:FF:000007">
    <property type="entry name" value="Isoprene synthase, chloroplastic"/>
    <property type="match status" value="1"/>
</dbReference>
<dbReference type="InterPro" id="IPR050148">
    <property type="entry name" value="Terpene_synthase-like"/>
</dbReference>
<dbReference type="SUPFAM" id="SSF48576">
    <property type="entry name" value="Terpenoid synthases"/>
    <property type="match status" value="1"/>
</dbReference>
<sequence length="577" mass="64225">MAASKAAAANQPLEMDAVVNGGAGFDLSSDSYKLNLLINGCEERMRARAERLAGEVRRRMFAAGGGNGDGEGGVTMSVAEAATLVDTLERLGLDGHFRHEIGVLLGRLRREEADFAGSDDDLYTVALRFRLLRQHGVWVSAGTCVRDKFRDGTCSFSSSLRDDPRGLLSLYNAAHMAAPVEIALDDIIAFARCHLEALSMEGELKSPLAEQVSRAPDIPLPRFPRRLETMSYLVEYEQEDEHDDMLLELARLEFELTRCLHLEELKALSLWWRELYESVKLSYARDRLVESYFWTCGVFHEEEYSRARIMFAKVFGLLSLMDDTYDVHATLEECYKLNEAIQRWDEGAISILPEYLRMFYIKLLSNFDELEASLEPHEKFRVSYAKNAFKLSSEYYLREAKWSNTKYTPSFAEHLEVSVMSSGFPMLAPVVLMGVHDDAAVATAAAFEWATAAGVPDVVIAASGEVARFLNDIASHRVGKNEKDVPSSVESYMAEHGVGEEAALAAVAAMAEHGWRTINRALMEMDPGLLPAARLIVNLTRTLEVIYLGGRDGYTFGGDIKGLVVSLFLDPVAVIRI</sequence>
<dbReference type="InterPro" id="IPR008930">
    <property type="entry name" value="Terpenoid_cyclase/PrenylTrfase"/>
</dbReference>
<feature type="domain" description="Terpene synthase metal-binding" evidence="5">
    <location>
        <begin position="274"/>
        <end position="516"/>
    </location>
</feature>
<dbReference type="EMBL" id="AP008209">
    <property type="protein sequence ID" value="BAF12071.1"/>
    <property type="molecule type" value="Genomic_DNA"/>
</dbReference>
<dbReference type="GO" id="GO:0010333">
    <property type="term" value="F:terpene synthase activity"/>
    <property type="evidence" value="ECO:0007669"/>
    <property type="project" value="InterPro"/>
</dbReference>
<dbReference type="SUPFAM" id="SSF48239">
    <property type="entry name" value="Terpenoid cyclases/Protein prenyltransferases"/>
    <property type="match status" value="1"/>
</dbReference>
<evidence type="ECO:0000313" key="7">
    <source>
        <dbReference type="Proteomes" id="UP000000763"/>
    </source>
</evidence>
<dbReference type="Pfam" id="PF01397">
    <property type="entry name" value="Terpene_synth"/>
    <property type="match status" value="1"/>
</dbReference>
<dbReference type="GO" id="GO:0016102">
    <property type="term" value="P:diterpenoid biosynthetic process"/>
    <property type="evidence" value="ECO:0007669"/>
    <property type="project" value="InterPro"/>
</dbReference>
<dbReference type="InterPro" id="IPR034741">
    <property type="entry name" value="Terpene_cyclase-like_1_C"/>
</dbReference>
<dbReference type="InterPro" id="IPR036965">
    <property type="entry name" value="Terpene_synth_N_sf"/>
</dbReference>
<dbReference type="SFLD" id="SFLDG01019">
    <property type="entry name" value="Terpene_Cyclase_Like_1_C_Termi"/>
    <property type="match status" value="1"/>
</dbReference>
<evidence type="ECO:0000313" key="6">
    <source>
        <dbReference type="EMBL" id="BAF12071.1"/>
    </source>
</evidence>
<dbReference type="PANTHER" id="PTHR31225">
    <property type="entry name" value="OS04G0344100 PROTEIN-RELATED"/>
    <property type="match status" value="1"/>
</dbReference>
<dbReference type="SFLD" id="SFLDS00005">
    <property type="entry name" value="Isoprenoid_Synthase_Type_I"/>
    <property type="match status" value="1"/>
</dbReference>
<dbReference type="InterPro" id="IPR008949">
    <property type="entry name" value="Isoprenoid_synthase_dom_sf"/>
</dbReference>
<dbReference type="Gene3D" id="1.10.600.10">
    <property type="entry name" value="Farnesyl Diphosphate Synthase"/>
    <property type="match status" value="1"/>
</dbReference>
<dbReference type="Gene3D" id="1.50.10.130">
    <property type="entry name" value="Terpene synthase, N-terminal domain"/>
    <property type="match status" value="1"/>
</dbReference>
<evidence type="ECO:0000256" key="3">
    <source>
        <dbReference type="ARBA" id="ARBA00022723"/>
    </source>
</evidence>
<evidence type="ECO:0000259" key="4">
    <source>
        <dbReference type="Pfam" id="PF01397"/>
    </source>
</evidence>
<dbReference type="CDD" id="cd00684">
    <property type="entry name" value="Terpene_cyclase_plant_C1"/>
    <property type="match status" value="1"/>
</dbReference>
<organism evidence="6 7">
    <name type="scientific">Oryza sativa subsp. japonica</name>
    <name type="common">Rice</name>
    <dbReference type="NCBI Taxonomy" id="39947"/>
    <lineage>
        <taxon>Eukaryota</taxon>
        <taxon>Viridiplantae</taxon>
        <taxon>Streptophyta</taxon>
        <taxon>Embryophyta</taxon>
        <taxon>Tracheophyta</taxon>
        <taxon>Spermatophyta</taxon>
        <taxon>Magnoliopsida</taxon>
        <taxon>Liliopsida</taxon>
        <taxon>Poales</taxon>
        <taxon>Poaceae</taxon>
        <taxon>BOP clade</taxon>
        <taxon>Oryzoideae</taxon>
        <taxon>Oryzeae</taxon>
        <taxon>Oryzinae</taxon>
        <taxon>Oryza</taxon>
        <taxon>Oryza sativa</taxon>
    </lineage>
</organism>
<comment type="cofactor">
    <cofactor evidence="1">
        <name>Mn(2+)</name>
        <dbReference type="ChEBI" id="CHEBI:29035"/>
    </cofactor>
</comment>
<dbReference type="Proteomes" id="UP000000763">
    <property type="component" value="Chromosome 3"/>
</dbReference>
<gene>
    <name evidence="6" type="ordered locus">Os03g0361100</name>
</gene>
<dbReference type="InterPro" id="IPR005630">
    <property type="entry name" value="Terpene_synthase_metal-bd"/>
</dbReference>
<dbReference type="KEGG" id="dosa:Os03g0361100"/>
<reference evidence="7" key="2">
    <citation type="journal article" date="2008" name="Nucleic Acids Res.">
        <title>The rice annotation project database (RAP-DB): 2008 update.</title>
        <authorList>
            <consortium name="The rice annotation project (RAP)"/>
        </authorList>
    </citation>
    <scope>GENOME REANNOTATION</scope>
    <source>
        <strain evidence="7">cv. Nipponbare</strain>
    </source>
</reference>
<dbReference type="GO" id="GO:0000287">
    <property type="term" value="F:magnesium ion binding"/>
    <property type="evidence" value="ECO:0007669"/>
    <property type="project" value="InterPro"/>
</dbReference>
<name>Q0DRR7_ORYSJ</name>
<dbReference type="InterPro" id="IPR001906">
    <property type="entry name" value="Terpene_synth_N"/>
</dbReference>
<evidence type="ECO:0000256" key="1">
    <source>
        <dbReference type="ARBA" id="ARBA00001936"/>
    </source>
</evidence>
<dbReference type="AlphaFoldDB" id="Q0DRR7"/>
<comment type="cofactor">
    <cofactor evidence="2">
        <name>Mg(2+)</name>
        <dbReference type="ChEBI" id="CHEBI:18420"/>
    </cofactor>
</comment>
<feature type="domain" description="Terpene synthase N-terminal" evidence="4">
    <location>
        <begin position="42"/>
        <end position="215"/>
    </location>
</feature>
<reference evidence="6 7" key="1">
    <citation type="journal article" date="2005" name="Nature">
        <title>The map-based sequence of the rice genome.</title>
        <authorList>
            <consortium name="International rice genome sequencing project (IRGSP)"/>
            <person name="Matsumoto T."/>
            <person name="Wu J."/>
            <person name="Kanamori H."/>
            <person name="Katayose Y."/>
            <person name="Fujisawa M."/>
            <person name="Namiki N."/>
            <person name="Mizuno H."/>
            <person name="Yamamoto K."/>
            <person name="Antonio B.A."/>
            <person name="Baba T."/>
            <person name="Sakata K."/>
            <person name="Nagamura Y."/>
            <person name="Aoki H."/>
            <person name="Arikawa K."/>
            <person name="Arita K."/>
            <person name="Bito T."/>
            <person name="Chiden Y."/>
            <person name="Fujitsuka N."/>
            <person name="Fukunaka R."/>
            <person name="Hamada M."/>
            <person name="Harada C."/>
            <person name="Hayashi A."/>
            <person name="Hijishita S."/>
            <person name="Honda M."/>
            <person name="Hosokawa S."/>
            <person name="Ichikawa Y."/>
            <person name="Idonuma A."/>
            <person name="Iijima M."/>
            <person name="Ikeda M."/>
            <person name="Ikeno M."/>
            <person name="Ito K."/>
            <person name="Ito S."/>
            <person name="Ito T."/>
            <person name="Ito Y."/>
            <person name="Ito Y."/>
            <person name="Iwabuchi A."/>
            <person name="Kamiya K."/>
            <person name="Karasawa W."/>
            <person name="Kurita K."/>
            <person name="Katagiri S."/>
            <person name="Kikuta A."/>
            <person name="Kobayashi H."/>
            <person name="Kobayashi N."/>
            <person name="Machita K."/>
            <person name="Maehara T."/>
            <person name="Masukawa M."/>
            <person name="Mizubayashi T."/>
            <person name="Mukai Y."/>
            <person name="Nagasaki H."/>
            <person name="Nagata Y."/>
            <person name="Naito S."/>
            <person name="Nakashima M."/>
            <person name="Nakama Y."/>
            <person name="Nakamichi Y."/>
            <person name="Nakamura M."/>
            <person name="Meguro A."/>
            <person name="Negishi M."/>
            <person name="Ohta I."/>
            <person name="Ohta T."/>
            <person name="Okamoto M."/>
            <person name="Ono N."/>
            <person name="Saji S."/>
            <person name="Sakaguchi M."/>
            <person name="Sakai K."/>
            <person name="Shibata M."/>
            <person name="Shimokawa T."/>
            <person name="Song J."/>
            <person name="Takazaki Y."/>
            <person name="Terasawa K."/>
            <person name="Tsugane M."/>
            <person name="Tsuji K."/>
            <person name="Ueda S."/>
            <person name="Waki K."/>
            <person name="Yamagata H."/>
            <person name="Yamamoto M."/>
            <person name="Yamamoto S."/>
            <person name="Yamane H."/>
            <person name="Yoshiki S."/>
            <person name="Yoshihara R."/>
            <person name="Yukawa K."/>
            <person name="Zhong H."/>
            <person name="Yano M."/>
            <person name="Yuan Q."/>
            <person name="Ouyang S."/>
            <person name="Liu J."/>
            <person name="Jones K.M."/>
            <person name="Gansberger K."/>
            <person name="Moffat K."/>
            <person name="Hill J."/>
            <person name="Bera J."/>
            <person name="Fadrosh D."/>
            <person name="Jin S."/>
            <person name="Johri S."/>
            <person name="Kim M."/>
            <person name="Overton L."/>
            <person name="Reardon M."/>
            <person name="Tsitrin T."/>
            <person name="Vuong H."/>
            <person name="Weaver B."/>
            <person name="Ciecko A."/>
            <person name="Tallon L."/>
            <person name="Jackson J."/>
            <person name="Pai G."/>
            <person name="Aken S.V."/>
            <person name="Utterback T."/>
            <person name="Reidmuller S."/>
            <person name="Feldblyum T."/>
            <person name="Hsiao J."/>
            <person name="Zismann V."/>
            <person name="Iobst S."/>
            <person name="de Vazeille A.R."/>
            <person name="Buell C.R."/>
            <person name="Ying K."/>
            <person name="Li Y."/>
            <person name="Lu T."/>
            <person name="Huang Y."/>
            <person name="Zhao Q."/>
            <person name="Feng Q."/>
            <person name="Zhang L."/>
            <person name="Zhu J."/>
            <person name="Weng Q."/>
            <person name="Mu J."/>
            <person name="Lu Y."/>
            <person name="Fan D."/>
            <person name="Liu Y."/>
            <person name="Guan J."/>
            <person name="Zhang Y."/>
            <person name="Yu S."/>
            <person name="Liu X."/>
            <person name="Zhang Y."/>
            <person name="Hong G."/>
            <person name="Han B."/>
            <person name="Choisne N."/>
            <person name="Demange N."/>
            <person name="Orjeda G."/>
            <person name="Samain S."/>
            <person name="Cattolico L."/>
            <person name="Pelletier E."/>
            <person name="Couloux A."/>
            <person name="Segurens B."/>
            <person name="Wincker P."/>
            <person name="D'Hont A."/>
            <person name="Scarpelli C."/>
            <person name="Weissenbach J."/>
            <person name="Salanoubat M."/>
            <person name="Quetier F."/>
            <person name="Yu Y."/>
            <person name="Kim H.R."/>
            <person name="Rambo T."/>
            <person name="Currie J."/>
            <person name="Collura K."/>
            <person name="Luo M."/>
            <person name="Yang T."/>
            <person name="Ammiraju J.S.S."/>
            <person name="Engler F."/>
            <person name="Soderlund C."/>
            <person name="Wing R.A."/>
            <person name="Palmer L.E."/>
            <person name="de la Bastide M."/>
            <person name="Spiegel L."/>
            <person name="Nascimento L."/>
            <person name="Zutavern T."/>
            <person name="O'Shaughnessy A."/>
            <person name="Dike S."/>
            <person name="Dedhia N."/>
            <person name="Preston R."/>
            <person name="Balija V."/>
            <person name="McCombie W.R."/>
            <person name="Chow T."/>
            <person name="Chen H."/>
            <person name="Chung M."/>
            <person name="Chen C."/>
            <person name="Shaw J."/>
            <person name="Wu H."/>
            <person name="Hsiao K."/>
            <person name="Chao Y."/>
            <person name="Chu M."/>
            <person name="Cheng C."/>
            <person name="Hour A."/>
            <person name="Lee P."/>
            <person name="Lin S."/>
            <person name="Lin Y."/>
            <person name="Liou J."/>
            <person name="Liu S."/>
            <person name="Hsing Y."/>
            <person name="Raghuvanshi S."/>
            <person name="Mohanty A."/>
            <person name="Bharti A.K."/>
            <person name="Gaur A."/>
            <person name="Gupta V."/>
            <person name="Kumar D."/>
            <person name="Ravi V."/>
            <person name="Vij S."/>
            <person name="Kapur A."/>
            <person name="Khurana P."/>
            <person name="Khurana P."/>
            <person name="Khurana J.P."/>
            <person name="Tyagi A.K."/>
            <person name="Gaikwad K."/>
            <person name="Singh A."/>
            <person name="Dalal V."/>
            <person name="Srivastava S."/>
            <person name="Dixit A."/>
            <person name="Pal A.K."/>
            <person name="Ghazi I.A."/>
            <person name="Yadav M."/>
            <person name="Pandit A."/>
            <person name="Bhargava A."/>
            <person name="Sureshbabu K."/>
            <person name="Batra K."/>
            <person name="Sharma T.R."/>
            <person name="Mohapatra T."/>
            <person name="Singh N.K."/>
            <person name="Messing J."/>
            <person name="Nelson A.B."/>
            <person name="Fuks G."/>
            <person name="Kavchok S."/>
            <person name="Keizer G."/>
            <person name="Linton E."/>
            <person name="Llaca V."/>
            <person name="Song R."/>
            <person name="Tanyolac B."/>
            <person name="Young S."/>
            <person name="Ho-Il K."/>
            <person name="Hahn J.H."/>
            <person name="Sangsakoo G."/>
            <person name="Vanavichit A."/>
            <person name="de Mattos Luiz.A.T."/>
            <person name="Zimmer P.D."/>
            <person name="Malone G."/>
            <person name="Dellagostin O."/>
            <person name="de Oliveira A.C."/>
            <person name="Bevan M."/>
            <person name="Bancroft I."/>
            <person name="Minx P."/>
            <person name="Cordum H."/>
            <person name="Wilson R."/>
            <person name="Cheng Z."/>
            <person name="Jin W."/>
            <person name="Jiang J."/>
            <person name="Leong S.A."/>
            <person name="Iwama H."/>
            <person name="Gojobori T."/>
            <person name="Itoh T."/>
            <person name="Niimura Y."/>
            <person name="Fujii Y."/>
            <person name="Habara T."/>
            <person name="Sakai H."/>
            <person name="Sato Y."/>
            <person name="Wilson G."/>
            <person name="Kumar K."/>
            <person name="McCouch S."/>
            <person name="Juretic N."/>
            <person name="Hoen D."/>
            <person name="Wright S."/>
            <person name="Bruskiewich R."/>
            <person name="Bureau T."/>
            <person name="Miyao A."/>
            <person name="Hirochika H."/>
            <person name="Nishikawa T."/>
            <person name="Kadowaki K."/>
            <person name="Sugiura M."/>
            <person name="Burr B."/>
            <person name="Sasaki T."/>
        </authorList>
    </citation>
    <scope>NUCLEOTIDE SEQUENCE [LARGE SCALE GENOMIC DNA]</scope>
    <source>
        <strain evidence="7">cv. Nipponbare</strain>
    </source>
</reference>
<protein>
    <submittedName>
        <fullName evidence="6">Os03g0361100 protein</fullName>
    </submittedName>
</protein>
<accession>Q0DRR7</accession>
<dbReference type="InterPro" id="IPR044814">
    <property type="entry name" value="Terpene_cyclase_plant_C1"/>
</dbReference>
<evidence type="ECO:0000256" key="2">
    <source>
        <dbReference type="ARBA" id="ARBA00001946"/>
    </source>
</evidence>
<dbReference type="PANTHER" id="PTHR31225:SF63">
    <property type="entry name" value="BETA-SELINENE SYNTHASE"/>
    <property type="match status" value="1"/>
</dbReference>
<evidence type="ECO:0000259" key="5">
    <source>
        <dbReference type="Pfam" id="PF03936"/>
    </source>
</evidence>
<keyword evidence="3" id="KW-0479">Metal-binding</keyword>
<proteinExistence type="predicted"/>
<dbReference type="Pfam" id="PF03936">
    <property type="entry name" value="Terpene_synth_C"/>
    <property type="match status" value="1"/>
</dbReference>